<dbReference type="SUPFAM" id="SSF47336">
    <property type="entry name" value="ACP-like"/>
    <property type="match status" value="1"/>
</dbReference>
<dbReference type="GO" id="GO:0031177">
    <property type="term" value="F:phosphopantetheine binding"/>
    <property type="evidence" value="ECO:0007669"/>
    <property type="project" value="InterPro"/>
</dbReference>
<keyword evidence="1" id="KW-0596">Phosphopantetheine</keyword>
<dbReference type="InterPro" id="IPR006162">
    <property type="entry name" value="Ppantetheine_attach_site"/>
</dbReference>
<evidence type="ECO:0000313" key="4">
    <source>
        <dbReference type="EMBL" id="MBA9005519.1"/>
    </source>
</evidence>
<dbReference type="InterPro" id="IPR020806">
    <property type="entry name" value="PKS_PP-bd"/>
</dbReference>
<evidence type="ECO:0000256" key="1">
    <source>
        <dbReference type="ARBA" id="ARBA00022450"/>
    </source>
</evidence>
<evidence type="ECO:0000313" key="5">
    <source>
        <dbReference type="Proteomes" id="UP000539313"/>
    </source>
</evidence>
<accession>A0A7W3RAA6</accession>
<dbReference type="EMBL" id="JACJII010000001">
    <property type="protein sequence ID" value="MBA9005519.1"/>
    <property type="molecule type" value="Genomic_DNA"/>
</dbReference>
<dbReference type="InterPro" id="IPR036736">
    <property type="entry name" value="ACP-like_sf"/>
</dbReference>
<gene>
    <name evidence="4" type="ORF">HNR21_004401</name>
</gene>
<name>A0A7W3RAA6_9ACTN</name>
<protein>
    <submittedName>
        <fullName evidence="4">Act minimal PKS acyl carrier protein</fullName>
    </submittedName>
</protein>
<dbReference type="AlphaFoldDB" id="A0A7W3RAA6"/>
<dbReference type="InterPro" id="IPR009081">
    <property type="entry name" value="PP-bd_ACP"/>
</dbReference>
<proteinExistence type="predicted"/>
<evidence type="ECO:0000259" key="3">
    <source>
        <dbReference type="PROSITE" id="PS50075"/>
    </source>
</evidence>
<dbReference type="PROSITE" id="PS50075">
    <property type="entry name" value="CARRIER"/>
    <property type="match status" value="1"/>
</dbReference>
<keyword evidence="5" id="KW-1185">Reference proteome</keyword>
<dbReference type="Pfam" id="PF00550">
    <property type="entry name" value="PP-binding"/>
    <property type="match status" value="1"/>
</dbReference>
<dbReference type="Proteomes" id="UP000539313">
    <property type="component" value="Unassembled WGS sequence"/>
</dbReference>
<sequence length="83" mass="9081">MAQFTLDDVRRLIRACAGESGAELDGDIAQITFEELGYDSLAVLEMAAKVQQEYGIPMPDEAVEQMRTPQEAVDYISGRLATA</sequence>
<evidence type="ECO:0000256" key="2">
    <source>
        <dbReference type="ARBA" id="ARBA00022553"/>
    </source>
</evidence>
<comment type="caution">
    <text evidence="4">The sequence shown here is derived from an EMBL/GenBank/DDBJ whole genome shotgun (WGS) entry which is preliminary data.</text>
</comment>
<organism evidence="4 5">
    <name type="scientific">Thermomonospora cellulosilytica</name>
    <dbReference type="NCBI Taxonomy" id="1411118"/>
    <lineage>
        <taxon>Bacteria</taxon>
        <taxon>Bacillati</taxon>
        <taxon>Actinomycetota</taxon>
        <taxon>Actinomycetes</taxon>
        <taxon>Streptosporangiales</taxon>
        <taxon>Thermomonosporaceae</taxon>
        <taxon>Thermomonospora</taxon>
    </lineage>
</organism>
<dbReference type="RefSeq" id="WP_119730333.1">
    <property type="nucleotide sequence ID" value="NZ_JACJII010000001.1"/>
</dbReference>
<feature type="domain" description="Carrier" evidence="3">
    <location>
        <begin position="3"/>
        <end position="80"/>
    </location>
</feature>
<dbReference type="SMART" id="SM00823">
    <property type="entry name" value="PKS_PP"/>
    <property type="match status" value="1"/>
</dbReference>
<reference evidence="4 5" key="1">
    <citation type="submission" date="2020-08" db="EMBL/GenBank/DDBJ databases">
        <title>Sequencing the genomes of 1000 actinobacteria strains.</title>
        <authorList>
            <person name="Klenk H.-P."/>
        </authorList>
    </citation>
    <scope>NUCLEOTIDE SEQUENCE [LARGE SCALE GENOMIC DNA]</scope>
    <source>
        <strain evidence="4 5">DSM 45823</strain>
    </source>
</reference>
<keyword evidence="2" id="KW-0597">Phosphoprotein</keyword>
<dbReference type="Gene3D" id="1.10.1200.10">
    <property type="entry name" value="ACP-like"/>
    <property type="match status" value="1"/>
</dbReference>
<dbReference type="PROSITE" id="PS00012">
    <property type="entry name" value="PHOSPHOPANTETHEINE"/>
    <property type="match status" value="1"/>
</dbReference>